<proteinExistence type="predicted"/>
<comment type="caution">
    <text evidence="2">The sequence shown here is derived from an EMBL/GenBank/DDBJ whole genome shotgun (WGS) entry which is preliminary data.</text>
</comment>
<dbReference type="RefSeq" id="WP_309989509.1">
    <property type="nucleotide sequence ID" value="NZ_JAVDTI010000006.1"/>
</dbReference>
<accession>A0ABU1R439</accession>
<gene>
    <name evidence="2" type="ORF">J2W84_005246</name>
</gene>
<evidence type="ECO:0000256" key="1">
    <source>
        <dbReference type="SAM" id="Phobius"/>
    </source>
</evidence>
<dbReference type="EMBL" id="JAVDTI010000006">
    <property type="protein sequence ID" value="MDR6808184.1"/>
    <property type="molecule type" value="Genomic_DNA"/>
</dbReference>
<keyword evidence="1" id="KW-1133">Transmembrane helix</keyword>
<reference evidence="2 3" key="1">
    <citation type="submission" date="2023-07" db="EMBL/GenBank/DDBJ databases">
        <title>Sorghum-associated microbial communities from plants grown in Nebraska, USA.</title>
        <authorList>
            <person name="Schachtman D."/>
        </authorList>
    </citation>
    <scope>NUCLEOTIDE SEQUENCE [LARGE SCALE GENOMIC DNA]</scope>
    <source>
        <strain evidence="2 3">BE57</strain>
    </source>
</reference>
<feature type="transmembrane region" description="Helical" evidence="1">
    <location>
        <begin position="54"/>
        <end position="70"/>
    </location>
</feature>
<name>A0ABU1R439_9BACT</name>
<sequence>MGIQQIGTTFRQQRQLLPLLMLTAYCISAIVSAVRGSVVLAGNTYYFELTTKHYIAFGAIGLNFLTYFLFRPFYKYTLGLTITIGLFNLMTFPALETTQSFAFSKLKVSFQPSAFLAGLLAYIINFKRVNEFVIDNLTNKPTPEEQGKIEIARFQESVGKFKEKYGSYSIEMLREIVIEKKFVPEALEAAKQLLRERQSND</sequence>
<organism evidence="2 3">
    <name type="scientific">Dyadobacter fermentans</name>
    <dbReference type="NCBI Taxonomy" id="94254"/>
    <lineage>
        <taxon>Bacteria</taxon>
        <taxon>Pseudomonadati</taxon>
        <taxon>Bacteroidota</taxon>
        <taxon>Cytophagia</taxon>
        <taxon>Cytophagales</taxon>
        <taxon>Spirosomataceae</taxon>
        <taxon>Dyadobacter</taxon>
    </lineage>
</organism>
<evidence type="ECO:0000313" key="2">
    <source>
        <dbReference type="EMBL" id="MDR6808184.1"/>
    </source>
</evidence>
<feature type="transmembrane region" description="Helical" evidence="1">
    <location>
        <begin position="107"/>
        <end position="124"/>
    </location>
</feature>
<dbReference type="Proteomes" id="UP001264980">
    <property type="component" value="Unassembled WGS sequence"/>
</dbReference>
<feature type="transmembrane region" description="Helical" evidence="1">
    <location>
        <begin position="16"/>
        <end position="34"/>
    </location>
</feature>
<keyword evidence="1" id="KW-0472">Membrane</keyword>
<protein>
    <submittedName>
        <fullName evidence="2">Uncharacterized protein</fullName>
    </submittedName>
</protein>
<feature type="transmembrane region" description="Helical" evidence="1">
    <location>
        <begin position="77"/>
        <end position="95"/>
    </location>
</feature>
<evidence type="ECO:0000313" key="3">
    <source>
        <dbReference type="Proteomes" id="UP001264980"/>
    </source>
</evidence>
<keyword evidence="3" id="KW-1185">Reference proteome</keyword>
<keyword evidence="1" id="KW-0812">Transmembrane</keyword>